<dbReference type="Proteomes" id="UP000772434">
    <property type="component" value="Unassembled WGS sequence"/>
</dbReference>
<protein>
    <submittedName>
        <fullName evidence="4">Kinase-like domain-containing protein</fullName>
    </submittedName>
</protein>
<dbReference type="AlphaFoldDB" id="A0A9P5QAB3"/>
<keyword evidence="4" id="KW-0808">Transferase</keyword>
<dbReference type="CDD" id="cd14016">
    <property type="entry name" value="STKc_CK1"/>
    <property type="match status" value="1"/>
</dbReference>
<keyword evidence="1" id="KW-0067">ATP-binding</keyword>
<feature type="region of interest" description="Disordered" evidence="2">
    <location>
        <begin position="293"/>
        <end position="316"/>
    </location>
</feature>
<dbReference type="PROSITE" id="PS00107">
    <property type="entry name" value="PROTEIN_KINASE_ATP"/>
    <property type="match status" value="1"/>
</dbReference>
<dbReference type="SUPFAM" id="SSF56112">
    <property type="entry name" value="Protein kinase-like (PK-like)"/>
    <property type="match status" value="1"/>
</dbReference>
<comment type="caution">
    <text evidence="4">The sequence shown here is derived from an EMBL/GenBank/DDBJ whole genome shotgun (WGS) entry which is preliminary data.</text>
</comment>
<dbReference type="InterPro" id="IPR011009">
    <property type="entry name" value="Kinase-like_dom_sf"/>
</dbReference>
<name>A0A9P5QAB3_9AGAR</name>
<dbReference type="InterPro" id="IPR000719">
    <property type="entry name" value="Prot_kinase_dom"/>
</dbReference>
<feature type="domain" description="Protein kinase" evidence="3">
    <location>
        <begin position="14"/>
        <end position="298"/>
    </location>
</feature>
<evidence type="ECO:0000256" key="2">
    <source>
        <dbReference type="SAM" id="MobiDB-lite"/>
    </source>
</evidence>
<dbReference type="SMART" id="SM00220">
    <property type="entry name" value="S_TKc"/>
    <property type="match status" value="1"/>
</dbReference>
<dbReference type="EMBL" id="JADNRY010000003">
    <property type="protein sequence ID" value="KAF9077617.1"/>
    <property type="molecule type" value="Genomic_DNA"/>
</dbReference>
<keyword evidence="4" id="KW-0418">Kinase</keyword>
<dbReference type="PROSITE" id="PS50011">
    <property type="entry name" value="PROTEIN_KINASE_DOM"/>
    <property type="match status" value="1"/>
</dbReference>
<accession>A0A9P5QAB3</accession>
<dbReference type="InterPro" id="IPR050235">
    <property type="entry name" value="CK1_Ser-Thr_kinase"/>
</dbReference>
<dbReference type="GO" id="GO:0004672">
    <property type="term" value="F:protein kinase activity"/>
    <property type="evidence" value="ECO:0007669"/>
    <property type="project" value="InterPro"/>
</dbReference>
<dbReference type="OrthoDB" id="5979581at2759"/>
<dbReference type="PANTHER" id="PTHR11909">
    <property type="entry name" value="CASEIN KINASE-RELATED"/>
    <property type="match status" value="1"/>
</dbReference>
<organism evidence="4 5">
    <name type="scientific">Rhodocollybia butyracea</name>
    <dbReference type="NCBI Taxonomy" id="206335"/>
    <lineage>
        <taxon>Eukaryota</taxon>
        <taxon>Fungi</taxon>
        <taxon>Dikarya</taxon>
        <taxon>Basidiomycota</taxon>
        <taxon>Agaricomycotina</taxon>
        <taxon>Agaricomycetes</taxon>
        <taxon>Agaricomycetidae</taxon>
        <taxon>Agaricales</taxon>
        <taxon>Marasmiineae</taxon>
        <taxon>Omphalotaceae</taxon>
        <taxon>Rhodocollybia</taxon>
    </lineage>
</organism>
<gene>
    <name evidence="4" type="ORF">BDP27DRAFT_1413326</name>
</gene>
<dbReference type="InterPro" id="IPR017441">
    <property type="entry name" value="Protein_kinase_ATP_BS"/>
</dbReference>
<evidence type="ECO:0000313" key="5">
    <source>
        <dbReference type="Proteomes" id="UP000772434"/>
    </source>
</evidence>
<evidence type="ECO:0000259" key="3">
    <source>
        <dbReference type="PROSITE" id="PS50011"/>
    </source>
</evidence>
<feature type="binding site" evidence="1">
    <location>
        <position position="43"/>
    </location>
    <ligand>
        <name>ATP</name>
        <dbReference type="ChEBI" id="CHEBI:30616"/>
    </ligand>
</feature>
<keyword evidence="5" id="KW-1185">Reference proteome</keyword>
<proteinExistence type="predicted"/>
<dbReference type="GO" id="GO:0005524">
    <property type="term" value="F:ATP binding"/>
    <property type="evidence" value="ECO:0007669"/>
    <property type="project" value="UniProtKB-UniRule"/>
</dbReference>
<reference evidence="4" key="1">
    <citation type="submission" date="2020-11" db="EMBL/GenBank/DDBJ databases">
        <authorList>
            <consortium name="DOE Joint Genome Institute"/>
            <person name="Ahrendt S."/>
            <person name="Riley R."/>
            <person name="Andreopoulos W."/>
            <person name="Labutti K."/>
            <person name="Pangilinan J."/>
            <person name="Ruiz-Duenas F.J."/>
            <person name="Barrasa J.M."/>
            <person name="Sanchez-Garcia M."/>
            <person name="Camarero S."/>
            <person name="Miyauchi S."/>
            <person name="Serrano A."/>
            <person name="Linde D."/>
            <person name="Babiker R."/>
            <person name="Drula E."/>
            <person name="Ayuso-Fernandez I."/>
            <person name="Pacheco R."/>
            <person name="Padilla G."/>
            <person name="Ferreira P."/>
            <person name="Barriuso J."/>
            <person name="Kellner H."/>
            <person name="Castanera R."/>
            <person name="Alfaro M."/>
            <person name="Ramirez L."/>
            <person name="Pisabarro A.G."/>
            <person name="Kuo A."/>
            <person name="Tritt A."/>
            <person name="Lipzen A."/>
            <person name="He G."/>
            <person name="Yan M."/>
            <person name="Ng V."/>
            <person name="Cullen D."/>
            <person name="Martin F."/>
            <person name="Rosso M.-N."/>
            <person name="Henrissat B."/>
            <person name="Hibbett D."/>
            <person name="Martinez A.T."/>
            <person name="Grigoriev I.V."/>
        </authorList>
    </citation>
    <scope>NUCLEOTIDE SEQUENCE</scope>
    <source>
        <strain evidence="4">AH 40177</strain>
    </source>
</reference>
<sequence length="524" mass="58816">MSGKSDIPQSLGNYWLQECLGSGYSGSIFKAMNIHTRDVVALKVQRVDHECPTNKYERGFYPTIQGGVGMPTMWASGVEGNWDYLVIDLLGSSLDSLFRKSGKETMDLRSVCCIAMQIIARLEFMHSRGILHRDIQLGNATIGLPPNEKTIYMIDFGFSKRYIDPYTHRHIPDSKAKRDFIGNYWFSSVGVHCRGKVPSRRDDLEAVSLMLIHLLTPRGLSWTRNGVPKTDAAHEILKRDKRLARPEDLCRGLPNEFEELLRYCRQLKFQEKPDYSFWIEEFRELAKSQGFPESDDFIWPPPKPVSTKPKSTASGPDDLARVLNDLGRLNLGETQTLADRTNVDQALRRAKQDARQDSDMHIITVSSDSESSEEDDTIPPAFMAPKAYKLGKLTAKASHATDNDALSALVLEFIKVLKSNTSRTLTKDGFAFLDALNKQLEDPSVFVVPMRTSLPKEDSAKPPANAKLGVVARLRREVGNAKTNRQLAIMVQDFGKVTNRSSGRTITKDGFSFLEGLARQLKSL</sequence>
<evidence type="ECO:0000313" key="4">
    <source>
        <dbReference type="EMBL" id="KAF9077617.1"/>
    </source>
</evidence>
<dbReference type="Gene3D" id="1.10.510.10">
    <property type="entry name" value="Transferase(Phosphotransferase) domain 1"/>
    <property type="match status" value="1"/>
</dbReference>
<dbReference type="Pfam" id="PF00069">
    <property type="entry name" value="Pkinase"/>
    <property type="match status" value="1"/>
</dbReference>
<keyword evidence="1" id="KW-0547">Nucleotide-binding</keyword>
<evidence type="ECO:0000256" key="1">
    <source>
        <dbReference type="PROSITE-ProRule" id="PRU10141"/>
    </source>
</evidence>